<dbReference type="SUPFAM" id="SSF54909">
    <property type="entry name" value="Dimeric alpha+beta barrel"/>
    <property type="match status" value="1"/>
</dbReference>
<dbReference type="OrthoDB" id="5294870at2"/>
<evidence type="ECO:0000313" key="1">
    <source>
        <dbReference type="EMBL" id="REH27739.1"/>
    </source>
</evidence>
<dbReference type="RefSeq" id="WP_116181578.1">
    <property type="nucleotide sequence ID" value="NZ_CP144375.1"/>
</dbReference>
<comment type="caution">
    <text evidence="1">The sequence shown here is derived from an EMBL/GenBank/DDBJ whole genome shotgun (WGS) entry which is preliminary data.</text>
</comment>
<name>A0A3E0GU48_9PSEU</name>
<proteinExistence type="predicted"/>
<dbReference type="Proteomes" id="UP000256269">
    <property type="component" value="Unassembled WGS sequence"/>
</dbReference>
<dbReference type="NCBIfam" id="TIGR02118">
    <property type="entry name" value="EthD family reductase"/>
    <property type="match status" value="1"/>
</dbReference>
<keyword evidence="2" id="KW-1185">Reference proteome</keyword>
<reference evidence="1 2" key="1">
    <citation type="submission" date="2018-08" db="EMBL/GenBank/DDBJ databases">
        <title>Genomic Encyclopedia of Archaeal and Bacterial Type Strains, Phase II (KMG-II): from individual species to whole genera.</title>
        <authorList>
            <person name="Goeker M."/>
        </authorList>
    </citation>
    <scope>NUCLEOTIDE SEQUENCE [LARGE SCALE GENOMIC DNA]</scope>
    <source>
        <strain evidence="1 2">DSM 45791</strain>
    </source>
</reference>
<dbReference type="Gene3D" id="3.30.70.100">
    <property type="match status" value="1"/>
</dbReference>
<protein>
    <submittedName>
        <fullName evidence="1">Uncharacterized protein (TIGR02118 family)</fullName>
    </submittedName>
</protein>
<gene>
    <name evidence="1" type="ORF">BCF44_12842</name>
</gene>
<sequence>MSDRPTKISFVYSNPTDPAAFEAAYPDQLALARQLPGLIRLQASTVWPKEDGSPTPAYRLLDLYFVDYAAASAAAAAAGSLVGATREHATGGFMIAFADVVEDTLL</sequence>
<dbReference type="AlphaFoldDB" id="A0A3E0GU48"/>
<dbReference type="InterPro" id="IPR009799">
    <property type="entry name" value="EthD_dom"/>
</dbReference>
<dbReference type="InterPro" id="IPR011008">
    <property type="entry name" value="Dimeric_a/b-barrel"/>
</dbReference>
<dbReference type="EMBL" id="QUNO01000028">
    <property type="protein sequence ID" value="REH27739.1"/>
    <property type="molecule type" value="Genomic_DNA"/>
</dbReference>
<evidence type="ECO:0000313" key="2">
    <source>
        <dbReference type="Proteomes" id="UP000256269"/>
    </source>
</evidence>
<dbReference type="GO" id="GO:0016491">
    <property type="term" value="F:oxidoreductase activity"/>
    <property type="evidence" value="ECO:0007669"/>
    <property type="project" value="InterPro"/>
</dbReference>
<organism evidence="1 2">
    <name type="scientific">Kutzneria buriramensis</name>
    <dbReference type="NCBI Taxonomy" id="1045776"/>
    <lineage>
        <taxon>Bacteria</taxon>
        <taxon>Bacillati</taxon>
        <taxon>Actinomycetota</taxon>
        <taxon>Actinomycetes</taxon>
        <taxon>Pseudonocardiales</taxon>
        <taxon>Pseudonocardiaceae</taxon>
        <taxon>Kutzneria</taxon>
    </lineage>
</organism>
<accession>A0A3E0GU48</accession>